<feature type="transmembrane region" description="Helical" evidence="1">
    <location>
        <begin position="116"/>
        <end position="135"/>
    </location>
</feature>
<dbReference type="PANTHER" id="PTHR37810:SF5">
    <property type="entry name" value="IMMUNITY PROTEIN SDPI"/>
    <property type="match status" value="1"/>
</dbReference>
<dbReference type="PANTHER" id="PTHR37810">
    <property type="entry name" value="IMMUNITY PROTEIN SDPI"/>
    <property type="match status" value="1"/>
</dbReference>
<dbReference type="InterPro" id="IPR026272">
    <property type="entry name" value="SdpI"/>
</dbReference>
<feature type="transmembrane region" description="Helical" evidence="1">
    <location>
        <begin position="52"/>
        <end position="74"/>
    </location>
</feature>
<feature type="transmembrane region" description="Helical" evidence="1">
    <location>
        <begin position="86"/>
        <end position="110"/>
    </location>
</feature>
<dbReference type="KEGG" id="smen:SAMEA4412692_0170"/>
<evidence type="ECO:0000256" key="1">
    <source>
        <dbReference type="SAM" id="Phobius"/>
    </source>
</evidence>
<dbReference type="STRING" id="1123308.GCA_000380085_00499"/>
<reference evidence="3 4" key="1">
    <citation type="submission" date="2017-06" db="EMBL/GenBank/DDBJ databases">
        <authorList>
            <consortium name="Pathogen Informatics"/>
        </authorList>
    </citation>
    <scope>NUCLEOTIDE SEQUENCE [LARGE SCALE GENOMIC DNA]</scope>
    <source>
        <strain evidence="3 4">NCTC13788</strain>
    </source>
</reference>
<dbReference type="RefSeq" id="WP_018373063.1">
    <property type="nucleotide sequence ID" value="NZ_LT906439.1"/>
</dbReference>
<evidence type="ECO:0000259" key="2">
    <source>
        <dbReference type="Pfam" id="PF07853"/>
    </source>
</evidence>
<dbReference type="eggNOG" id="COG5658">
    <property type="taxonomic scope" value="Bacteria"/>
</dbReference>
<dbReference type="EMBL" id="LT906439">
    <property type="protein sequence ID" value="SNU86280.1"/>
    <property type="molecule type" value="Genomic_DNA"/>
</dbReference>
<protein>
    <submittedName>
        <fullName evidence="3">Membrane protein</fullName>
    </submittedName>
</protein>
<feature type="domain" description="DUF1648" evidence="2">
    <location>
        <begin position="13"/>
        <end position="61"/>
    </location>
</feature>
<feature type="transmembrane region" description="Helical" evidence="1">
    <location>
        <begin position="7"/>
        <end position="26"/>
    </location>
</feature>
<sequence length="216" mass="24094">MKINKKLLAFTSILCLLPILVGLFYWKELPAKIPTHFNLSGQADGYSGKLEAIFFLPILMMGVHIFSVIVTSISPKSQNIGAKGKVLIYWLVPAIMIPIQIATIFSAMKVIGSKQLTIGIGVVIALLFIVLGNYLPKMKQNYAMGIKLPWTLDNEENWSKTHRFAGKVWVIGGLMMLIDVLLQLALPYVLIPTFSVMVIAPLIYSYLLYKKQNPTP</sequence>
<organism evidence="3 4">
    <name type="scientific">Streptococcus merionis</name>
    <dbReference type="NCBI Taxonomy" id="400065"/>
    <lineage>
        <taxon>Bacteria</taxon>
        <taxon>Bacillati</taxon>
        <taxon>Bacillota</taxon>
        <taxon>Bacilli</taxon>
        <taxon>Lactobacillales</taxon>
        <taxon>Streptococcaceae</taxon>
        <taxon>Streptococcus</taxon>
    </lineage>
</organism>
<dbReference type="GO" id="GO:0009636">
    <property type="term" value="P:response to toxic substance"/>
    <property type="evidence" value="ECO:0007669"/>
    <property type="project" value="TreeGrafter"/>
</dbReference>
<keyword evidence="1" id="KW-0472">Membrane</keyword>
<keyword evidence="1" id="KW-0812">Transmembrane</keyword>
<dbReference type="InterPro" id="IPR025962">
    <property type="entry name" value="SdpI/YhfL"/>
</dbReference>
<evidence type="ECO:0000313" key="4">
    <source>
        <dbReference type="Proteomes" id="UP000215185"/>
    </source>
</evidence>
<name>A0A239SLG7_9STRE</name>
<dbReference type="Pfam" id="PF07853">
    <property type="entry name" value="DUF1648"/>
    <property type="match status" value="1"/>
</dbReference>
<dbReference type="PIRSF" id="PIRSF038959">
    <property type="entry name" value="SdpI"/>
    <property type="match status" value="1"/>
</dbReference>
<dbReference type="InterPro" id="IPR012867">
    <property type="entry name" value="DUF1648"/>
</dbReference>
<feature type="transmembrane region" description="Helical" evidence="1">
    <location>
        <begin position="164"/>
        <end position="182"/>
    </location>
</feature>
<accession>A0A239SLG7</accession>
<keyword evidence="4" id="KW-1185">Reference proteome</keyword>
<evidence type="ECO:0000313" key="3">
    <source>
        <dbReference type="EMBL" id="SNU86280.1"/>
    </source>
</evidence>
<dbReference type="Proteomes" id="UP000215185">
    <property type="component" value="Chromosome 1"/>
</dbReference>
<dbReference type="AlphaFoldDB" id="A0A239SLG7"/>
<feature type="transmembrane region" description="Helical" evidence="1">
    <location>
        <begin position="188"/>
        <end position="209"/>
    </location>
</feature>
<keyword evidence="1" id="KW-1133">Transmembrane helix</keyword>
<dbReference type="OrthoDB" id="9808690at2"/>
<dbReference type="Pfam" id="PF13630">
    <property type="entry name" value="SdpI"/>
    <property type="match status" value="1"/>
</dbReference>
<proteinExistence type="predicted"/>
<gene>
    <name evidence="3" type="primary">sdpI</name>
    <name evidence="3" type="ORF">SAMEA4412692_00170</name>
</gene>